<feature type="region of interest" description="Disordered" evidence="3">
    <location>
        <begin position="163"/>
        <end position="187"/>
    </location>
</feature>
<dbReference type="Pfam" id="PF01464">
    <property type="entry name" value="SLT"/>
    <property type="match status" value="1"/>
</dbReference>
<gene>
    <name evidence="5" type="primary">trbN</name>
    <name evidence="5" type="ORF">BN877_p0165</name>
</gene>
<evidence type="ECO:0000313" key="6">
    <source>
        <dbReference type="Proteomes" id="UP000016944"/>
    </source>
</evidence>
<comment type="similarity">
    <text evidence="1">Belongs to the transglycosylase Slt family.</text>
</comment>
<sequence length="390" mass="42326">MDSFEMDDSPPSSVSNPTARASRRTVWPAMTSLLLAASFASTSAENDPRRRSESRELSDRPIGFALNHSEERAAPATPVAVSLLGVTPEHLLPPAIDLANFNQRYWGRAEINAATENLAFVVKATTRSRLAGPELSEQLARDTRTLRDHSVFSPISVFSFEPGRGERAGDPAVDAGNAADQTSTQARPDLLSGVPEEYATLAVQIAAEEKVDPNWVLSIMRAENARFDPDLVSSAGAVGLMQVMPKIGEAFGADDLTDPEQNIRAGTRFLRVLIDKYRNPVLIASAYNAGEPRVDAHQSLPLIRETADYVTRVVGYYTGKPATSLPYTPRPTASPESSQHRRAGLVDRARSPMLVFSATKPLVSDDSPQQPMKAIQRGGPVKIVKEEVVQ</sequence>
<dbReference type="SUPFAM" id="SSF53955">
    <property type="entry name" value="Lysozyme-like"/>
    <property type="match status" value="1"/>
</dbReference>
<dbReference type="HOGENOM" id="CLU_773557_0_0_5"/>
<feature type="domain" description="Transglycosylase SLT" evidence="4">
    <location>
        <begin position="205"/>
        <end position="297"/>
    </location>
</feature>
<dbReference type="EMBL" id="HG518324">
    <property type="protein sequence ID" value="CDI11894.1"/>
    <property type="molecule type" value="Genomic_DNA"/>
</dbReference>
<dbReference type="PATRIC" id="fig|424182.3.peg.4911"/>
<feature type="region of interest" description="Disordered" evidence="3">
    <location>
        <begin position="1"/>
        <end position="23"/>
    </location>
</feature>
<evidence type="ECO:0000256" key="2">
    <source>
        <dbReference type="ARBA" id="ARBA00009387"/>
    </source>
</evidence>
<evidence type="ECO:0000256" key="1">
    <source>
        <dbReference type="ARBA" id="ARBA00007734"/>
    </source>
</evidence>
<name>U4QHV5_9HYPH</name>
<dbReference type="PANTHER" id="PTHR37423">
    <property type="entry name" value="SOLUBLE LYTIC MUREIN TRANSGLYCOSYLASE-RELATED"/>
    <property type="match status" value="1"/>
</dbReference>
<organism evidence="5 6">
    <name type="scientific">Agrobacterium pusense</name>
    <dbReference type="NCBI Taxonomy" id="648995"/>
    <lineage>
        <taxon>Bacteria</taxon>
        <taxon>Pseudomonadati</taxon>
        <taxon>Pseudomonadota</taxon>
        <taxon>Alphaproteobacteria</taxon>
        <taxon>Hyphomicrobiales</taxon>
        <taxon>Rhizobiaceae</taxon>
        <taxon>Rhizobium/Agrobacterium group</taxon>
        <taxon>Agrobacterium</taxon>
    </lineage>
</organism>
<dbReference type="CDD" id="cd16896">
    <property type="entry name" value="LT_Slt70-like"/>
    <property type="match status" value="1"/>
</dbReference>
<accession>U4QHV5</accession>
<dbReference type="InterPro" id="IPR023346">
    <property type="entry name" value="Lysozyme-like_dom_sf"/>
</dbReference>
<reference evidence="5 6" key="1">
    <citation type="journal article" date="2013" name="Genome Announc.">
        <title>Complete Genome Sequence of the Sesbania Symbiont and Rice Growth-Promoting Endophyte Rhizobium sp. Strain IRBG74.</title>
        <authorList>
            <person name="Crook M.B."/>
            <person name="Mitra S."/>
            <person name="Ane J.M."/>
            <person name="Sadowsky M.J."/>
            <person name="Gyaneshwar P."/>
        </authorList>
    </citation>
    <scope>NUCLEOTIDE SEQUENCE [LARGE SCALE GENOMIC DNA]</scope>
    <source>
        <strain evidence="5 6">IRBG74</strain>
        <plasmid evidence="6">IRBL74_p</plasmid>
    </source>
</reference>
<feature type="region of interest" description="Disordered" evidence="3">
    <location>
        <begin position="359"/>
        <end position="379"/>
    </location>
</feature>
<dbReference type="PANTHER" id="PTHR37423:SF2">
    <property type="entry name" value="MEMBRANE-BOUND LYTIC MUREIN TRANSGLYCOSYLASE C"/>
    <property type="match status" value="1"/>
</dbReference>
<proteinExistence type="inferred from homology"/>
<dbReference type="AlphaFoldDB" id="U4QHV5"/>
<evidence type="ECO:0000256" key="3">
    <source>
        <dbReference type="SAM" id="MobiDB-lite"/>
    </source>
</evidence>
<dbReference type="KEGG" id="rir:BN877_p0165"/>
<protein>
    <submittedName>
        <fullName evidence="5">TrbN</fullName>
    </submittedName>
</protein>
<feature type="region of interest" description="Disordered" evidence="3">
    <location>
        <begin position="41"/>
        <end position="60"/>
    </location>
</feature>
<feature type="compositionally biased region" description="Polar residues" evidence="3">
    <location>
        <begin position="10"/>
        <end position="19"/>
    </location>
</feature>
<evidence type="ECO:0000313" key="5">
    <source>
        <dbReference type="EMBL" id="CDI11894.1"/>
    </source>
</evidence>
<dbReference type="Proteomes" id="UP000016944">
    <property type="component" value="Plasmid IRBL74_p"/>
</dbReference>
<dbReference type="InterPro" id="IPR008258">
    <property type="entry name" value="Transglycosylase_SLT_dom_1"/>
</dbReference>
<geneLocation type="plasmid" evidence="5 6">
    <name>IRBL74_p</name>
</geneLocation>
<keyword evidence="5" id="KW-0614">Plasmid</keyword>
<feature type="region of interest" description="Disordered" evidence="3">
    <location>
        <begin position="324"/>
        <end position="345"/>
    </location>
</feature>
<dbReference type="Gene3D" id="1.10.530.10">
    <property type="match status" value="1"/>
</dbReference>
<comment type="similarity">
    <text evidence="2">Belongs to the virb1 family.</text>
</comment>
<evidence type="ECO:0000259" key="4">
    <source>
        <dbReference type="Pfam" id="PF01464"/>
    </source>
</evidence>
<feature type="compositionally biased region" description="Basic and acidic residues" evidence="3">
    <location>
        <begin position="46"/>
        <end position="59"/>
    </location>
</feature>